<dbReference type="HOGENOM" id="CLU_2933590_0_0_11"/>
<dbReference type="RefSeq" id="WP_012360668.1">
    <property type="nucleotide sequence ID" value="NC_010545.1"/>
</dbReference>
<keyword evidence="2" id="KW-1185">Reference proteome</keyword>
<dbReference type="AlphaFoldDB" id="B1VGS3"/>
<dbReference type="KEGG" id="cur:cu1420"/>
<evidence type="ECO:0000313" key="1">
    <source>
        <dbReference type="EMBL" id="CAQ05380.1"/>
    </source>
</evidence>
<proteinExistence type="predicted"/>
<accession>B1VGS3</accession>
<evidence type="ECO:0000313" key="2">
    <source>
        <dbReference type="Proteomes" id="UP000001727"/>
    </source>
</evidence>
<dbReference type="EMBL" id="AM942444">
    <property type="protein sequence ID" value="CAQ05380.1"/>
    <property type="molecule type" value="Genomic_DNA"/>
</dbReference>
<dbReference type="GeneID" id="60604203"/>
<dbReference type="STRING" id="504474.cu1420"/>
<organism evidence="1 2">
    <name type="scientific">Corynebacterium urealyticum (strain ATCC 43042 / DSM 7109)</name>
    <dbReference type="NCBI Taxonomy" id="504474"/>
    <lineage>
        <taxon>Bacteria</taxon>
        <taxon>Bacillati</taxon>
        <taxon>Actinomycetota</taxon>
        <taxon>Actinomycetes</taxon>
        <taxon>Mycobacteriales</taxon>
        <taxon>Corynebacteriaceae</taxon>
        <taxon>Corynebacterium</taxon>
    </lineage>
</organism>
<reference evidence="1 2" key="1">
    <citation type="journal article" date="2008" name="J. Biotechnol.">
        <title>The lifestyle of Corynebacterium urealyticum derived from its complete genome sequence established by pyrosequencing.</title>
        <authorList>
            <person name="Tauch A."/>
            <person name="Trost E."/>
            <person name="Tilker A."/>
            <person name="Ludewig U."/>
            <person name="Schneiker S."/>
            <person name="Goesmann A."/>
            <person name="Arnold W."/>
            <person name="Bekel T."/>
            <person name="Brinkrolf K."/>
            <person name="Brune I."/>
            <person name="Goetker S."/>
            <person name="Kalinowski J."/>
            <person name="Kamp P.-B."/>
            <person name="Lobo F.P."/>
            <person name="Viehoever P."/>
            <person name="Weisshaar B."/>
            <person name="Soriano F."/>
            <person name="Droege M."/>
            <person name="Puehler A."/>
        </authorList>
    </citation>
    <scope>NUCLEOTIDE SEQUENCE [LARGE SCALE GENOMIC DNA]</scope>
    <source>
        <strain evidence="2">ATCC 43042 / DSM 7109</strain>
    </source>
</reference>
<dbReference type="Proteomes" id="UP000001727">
    <property type="component" value="Chromosome"/>
</dbReference>
<protein>
    <submittedName>
        <fullName evidence="1">Uncharacterized protein</fullName>
    </submittedName>
</protein>
<name>B1VGS3_CORU7</name>
<gene>
    <name evidence="1" type="ordered locus">cu1420</name>
</gene>
<sequence length="60" mass="6511">MPLIVQTTEGPDIAFDTDACTVTDSGALVVYTPVEPRVVVAGFSPTVWQTFHFEPPEDES</sequence>